<name>A0A8J5W1D4_ZIZPA</name>
<proteinExistence type="predicted"/>
<dbReference type="Proteomes" id="UP000729402">
    <property type="component" value="Unassembled WGS sequence"/>
</dbReference>
<feature type="compositionally biased region" description="Polar residues" evidence="1">
    <location>
        <begin position="35"/>
        <end position="53"/>
    </location>
</feature>
<keyword evidence="3" id="KW-1185">Reference proteome</keyword>
<gene>
    <name evidence="2" type="ORF">GUJ93_ZPchr0005g15733</name>
</gene>
<dbReference type="AlphaFoldDB" id="A0A8J5W1D4"/>
<evidence type="ECO:0000256" key="1">
    <source>
        <dbReference type="SAM" id="MobiDB-lite"/>
    </source>
</evidence>
<protein>
    <submittedName>
        <fullName evidence="2">Uncharacterized protein</fullName>
    </submittedName>
</protein>
<sequence length="124" mass="13455">MAGLHDESRSRPRGLHDFSEIFEDEALGQIRRNSEPNASFGQGGDSSSTAHRQASTELVGCIAEVLVCMHQLFGSNAVPWIEGGSIFEGPIVDLEAEKWPFEKPQLSKKSAVEGAIVMSLELVT</sequence>
<evidence type="ECO:0000313" key="2">
    <source>
        <dbReference type="EMBL" id="KAG8068239.1"/>
    </source>
</evidence>
<accession>A0A8J5W1D4</accession>
<evidence type="ECO:0000313" key="3">
    <source>
        <dbReference type="Proteomes" id="UP000729402"/>
    </source>
</evidence>
<feature type="region of interest" description="Disordered" evidence="1">
    <location>
        <begin position="32"/>
        <end position="53"/>
    </location>
</feature>
<reference evidence="2" key="2">
    <citation type="submission" date="2021-02" db="EMBL/GenBank/DDBJ databases">
        <authorList>
            <person name="Kimball J.A."/>
            <person name="Haas M.W."/>
            <person name="Macchietto M."/>
            <person name="Kono T."/>
            <person name="Duquette J."/>
            <person name="Shao M."/>
        </authorList>
    </citation>
    <scope>NUCLEOTIDE SEQUENCE</scope>
    <source>
        <tissue evidence="2">Fresh leaf tissue</tissue>
    </source>
</reference>
<dbReference type="EMBL" id="JAAALK010000284">
    <property type="protein sequence ID" value="KAG8068239.1"/>
    <property type="molecule type" value="Genomic_DNA"/>
</dbReference>
<reference evidence="2" key="1">
    <citation type="journal article" date="2021" name="bioRxiv">
        <title>Whole Genome Assembly and Annotation of Northern Wild Rice, Zizania palustris L., Supports a Whole Genome Duplication in the Zizania Genus.</title>
        <authorList>
            <person name="Haas M."/>
            <person name="Kono T."/>
            <person name="Macchietto M."/>
            <person name="Millas R."/>
            <person name="McGilp L."/>
            <person name="Shao M."/>
            <person name="Duquette J."/>
            <person name="Hirsch C.N."/>
            <person name="Kimball J."/>
        </authorList>
    </citation>
    <scope>NUCLEOTIDE SEQUENCE</scope>
    <source>
        <tissue evidence="2">Fresh leaf tissue</tissue>
    </source>
</reference>
<organism evidence="2 3">
    <name type="scientific">Zizania palustris</name>
    <name type="common">Northern wild rice</name>
    <dbReference type="NCBI Taxonomy" id="103762"/>
    <lineage>
        <taxon>Eukaryota</taxon>
        <taxon>Viridiplantae</taxon>
        <taxon>Streptophyta</taxon>
        <taxon>Embryophyta</taxon>
        <taxon>Tracheophyta</taxon>
        <taxon>Spermatophyta</taxon>
        <taxon>Magnoliopsida</taxon>
        <taxon>Liliopsida</taxon>
        <taxon>Poales</taxon>
        <taxon>Poaceae</taxon>
        <taxon>BOP clade</taxon>
        <taxon>Oryzoideae</taxon>
        <taxon>Oryzeae</taxon>
        <taxon>Zizaniinae</taxon>
        <taxon>Zizania</taxon>
    </lineage>
</organism>
<comment type="caution">
    <text evidence="2">The sequence shown here is derived from an EMBL/GenBank/DDBJ whole genome shotgun (WGS) entry which is preliminary data.</text>
</comment>